<dbReference type="PANTHER" id="PTHR11803">
    <property type="entry name" value="2-IMINOBUTANOATE/2-IMINOPROPANOATE DEAMINASE RIDA"/>
    <property type="match status" value="1"/>
</dbReference>
<dbReference type="Proteomes" id="UP000198510">
    <property type="component" value="Unassembled WGS sequence"/>
</dbReference>
<reference evidence="1 2" key="1">
    <citation type="submission" date="2016-10" db="EMBL/GenBank/DDBJ databases">
        <authorList>
            <person name="de Groot N.N."/>
        </authorList>
    </citation>
    <scope>NUCLEOTIDE SEQUENCE [LARGE SCALE GENOMIC DNA]</scope>
    <source>
        <strain evidence="1 2">DSM 25186</strain>
    </source>
</reference>
<organism evidence="1 2">
    <name type="scientific">Catalinimonas alkaloidigena</name>
    <dbReference type="NCBI Taxonomy" id="1075417"/>
    <lineage>
        <taxon>Bacteria</taxon>
        <taxon>Pseudomonadati</taxon>
        <taxon>Bacteroidota</taxon>
        <taxon>Cytophagia</taxon>
        <taxon>Cytophagales</taxon>
        <taxon>Catalimonadaceae</taxon>
        <taxon>Catalinimonas</taxon>
    </lineage>
</organism>
<proteinExistence type="predicted"/>
<dbReference type="GO" id="GO:0019239">
    <property type="term" value="F:deaminase activity"/>
    <property type="evidence" value="ECO:0007669"/>
    <property type="project" value="TreeGrafter"/>
</dbReference>
<name>A0A1G9UH01_9BACT</name>
<evidence type="ECO:0000313" key="2">
    <source>
        <dbReference type="Proteomes" id="UP000198510"/>
    </source>
</evidence>
<dbReference type="Pfam" id="PF01042">
    <property type="entry name" value="Ribonuc_L-PSP"/>
    <property type="match status" value="1"/>
</dbReference>
<dbReference type="OrthoDB" id="9803101at2"/>
<evidence type="ECO:0000313" key="1">
    <source>
        <dbReference type="EMBL" id="SDM59191.1"/>
    </source>
</evidence>
<dbReference type="InterPro" id="IPR035959">
    <property type="entry name" value="RutC-like_sf"/>
</dbReference>
<dbReference type="SUPFAM" id="SSF55298">
    <property type="entry name" value="YjgF-like"/>
    <property type="match status" value="1"/>
</dbReference>
<accession>A0A1G9UH01</accession>
<dbReference type="Gene3D" id="3.30.1330.40">
    <property type="entry name" value="RutC-like"/>
    <property type="match status" value="1"/>
</dbReference>
<dbReference type="GO" id="GO:0005829">
    <property type="term" value="C:cytosol"/>
    <property type="evidence" value="ECO:0007669"/>
    <property type="project" value="TreeGrafter"/>
</dbReference>
<dbReference type="PANTHER" id="PTHR11803:SF59">
    <property type="entry name" value="ENDORIBONUCLEASE"/>
    <property type="match status" value="1"/>
</dbReference>
<dbReference type="EMBL" id="FNFO01000016">
    <property type="protein sequence ID" value="SDM59191.1"/>
    <property type="molecule type" value="Genomic_DNA"/>
</dbReference>
<dbReference type="InterPro" id="IPR006175">
    <property type="entry name" value="YjgF/YER057c/UK114"/>
</dbReference>
<dbReference type="STRING" id="1075417.SAMN05421823_11661"/>
<protein>
    <submittedName>
        <fullName evidence="1">Enamine deaminase RidA, house cleaning of reactive enamine intermediates, YjgF/YER057c/UK114 family</fullName>
    </submittedName>
</protein>
<gene>
    <name evidence="1" type="ORF">SAMN05421823_11661</name>
</gene>
<sequence>MLARLALVCGRRAFFCMMRTFSLSLISLFLLGLLSRCATPGSAAPDTAPDSVTFYGAQTTPFSAGAIVPAGHTLHITAGTVAPLLDSAAAPGSSARYGDTYTQAVGALRRIDANLQQHGLSLADVVQLRAFLGPDSTGAPDFQAWFKAYGEFFNNETNPTRPARSTLGVSHLVNPDMLIELEAVAVQKKE</sequence>
<dbReference type="CDD" id="cd06151">
    <property type="entry name" value="YjgF_YER057c_UK114_like_3"/>
    <property type="match status" value="1"/>
</dbReference>
<keyword evidence="2" id="KW-1185">Reference proteome</keyword>
<dbReference type="AlphaFoldDB" id="A0A1G9UH01"/>